<dbReference type="Proteomes" id="UP000423525">
    <property type="component" value="Chromosome"/>
</dbReference>
<organism evidence="1 2">
    <name type="scientific">Corynebacterium rouxii</name>
    <dbReference type="NCBI Taxonomy" id="2719119"/>
    <lineage>
        <taxon>Bacteria</taxon>
        <taxon>Bacillati</taxon>
        <taxon>Actinomycetota</taxon>
        <taxon>Actinomycetes</taxon>
        <taxon>Mycobacteriales</taxon>
        <taxon>Corynebacteriaceae</taxon>
        <taxon>Corynebacterium</taxon>
    </lineage>
</organism>
<evidence type="ECO:0000313" key="1">
    <source>
        <dbReference type="EMBL" id="VZH84732.1"/>
    </source>
</evidence>
<dbReference type="KEGG" id="crf:FRC0190_00738"/>
<dbReference type="EMBL" id="LR738855">
    <property type="protein sequence ID" value="VZH84732.1"/>
    <property type="molecule type" value="Genomic_DNA"/>
</dbReference>
<evidence type="ECO:0000313" key="2">
    <source>
        <dbReference type="Proteomes" id="UP000423525"/>
    </source>
</evidence>
<reference evidence="1 2" key="1">
    <citation type="submission" date="2019-11" db="EMBL/GenBank/DDBJ databases">
        <authorList>
            <person name="Brisse S."/>
        </authorList>
    </citation>
    <scope>NUCLEOTIDE SEQUENCE [LARGE SCALE GENOMIC DNA]</scope>
    <source>
        <strain evidence="1">FRC0190</strain>
    </source>
</reference>
<dbReference type="AlphaFoldDB" id="A0A6I8MGQ7"/>
<name>A0A6I8MGQ7_9CORY</name>
<protein>
    <submittedName>
        <fullName evidence="1">Uncharacterized protein</fullName>
    </submittedName>
</protein>
<sequence>MGVVGFDADRGVAVAGTQSGDRVCEANDGFDSSFRPRLTVCEYCLQ</sequence>
<proteinExistence type="predicted"/>
<accession>A0A6I8MGQ7</accession>
<gene>
    <name evidence="1" type="ORF">FRC0190_00738</name>
</gene>